<evidence type="ECO:0000259" key="1">
    <source>
        <dbReference type="Pfam" id="PF24793"/>
    </source>
</evidence>
<gene>
    <name evidence="2" type="ORF">DB895_08795</name>
</gene>
<dbReference type="OrthoDB" id="3771157at2"/>
<dbReference type="SUPFAM" id="SSF75005">
    <property type="entry name" value="Arabinanase/levansucrase/invertase"/>
    <property type="match status" value="1"/>
</dbReference>
<evidence type="ECO:0000313" key="2">
    <source>
        <dbReference type="EMBL" id="PWA04854.1"/>
    </source>
</evidence>
<protein>
    <recommendedName>
        <fullName evidence="1">Glucosamine inositolphosphorylceramide transferase 1 N-terminal domain-containing protein</fullName>
    </recommendedName>
</protein>
<dbReference type="Gene3D" id="3.40.50.170">
    <property type="entry name" value="Formyl transferase, N-terminal domain"/>
    <property type="match status" value="1"/>
</dbReference>
<dbReference type="InterPro" id="IPR056442">
    <property type="entry name" value="GINT1_N"/>
</dbReference>
<dbReference type="AlphaFoldDB" id="A0A2U1JIM1"/>
<dbReference type="RefSeq" id="WP_116725001.1">
    <property type="nucleotide sequence ID" value="NZ_QCZI01000010.1"/>
</dbReference>
<evidence type="ECO:0000313" key="3">
    <source>
        <dbReference type="Proteomes" id="UP000245449"/>
    </source>
</evidence>
<dbReference type="InterPro" id="IPR036477">
    <property type="entry name" value="Formyl_transf_N_sf"/>
</dbReference>
<proteinExistence type="predicted"/>
<name>A0A2U1JIM1_9FLAO</name>
<dbReference type="InterPro" id="IPR023296">
    <property type="entry name" value="Glyco_hydro_beta-prop_sf"/>
</dbReference>
<organism evidence="2 3">
    <name type="scientific">Flavobacterium psychrotolerans</name>
    <dbReference type="NCBI Taxonomy" id="2169410"/>
    <lineage>
        <taxon>Bacteria</taxon>
        <taxon>Pseudomonadati</taxon>
        <taxon>Bacteroidota</taxon>
        <taxon>Flavobacteriia</taxon>
        <taxon>Flavobacteriales</taxon>
        <taxon>Flavobacteriaceae</taxon>
        <taxon>Flavobacterium</taxon>
    </lineage>
</organism>
<dbReference type="Pfam" id="PF24793">
    <property type="entry name" value="GINT1_N"/>
    <property type="match status" value="1"/>
</dbReference>
<reference evidence="2 3" key="1">
    <citation type="submission" date="2018-04" db="EMBL/GenBank/DDBJ databases">
        <title>Flavobacterium sp. nov., isolated from glacier ice.</title>
        <authorList>
            <person name="Liu Q."/>
            <person name="Xin Y.-H."/>
        </authorList>
    </citation>
    <scope>NUCLEOTIDE SEQUENCE [LARGE SCALE GENOMIC DNA]</scope>
    <source>
        <strain evidence="2 3">RB1R5</strain>
    </source>
</reference>
<feature type="domain" description="Glucosamine inositolphosphorylceramide transferase 1 N-terminal" evidence="1">
    <location>
        <begin position="294"/>
        <end position="508"/>
    </location>
</feature>
<dbReference type="EMBL" id="QCZI01000010">
    <property type="protein sequence ID" value="PWA04854.1"/>
    <property type="molecule type" value="Genomic_DNA"/>
</dbReference>
<keyword evidence="3" id="KW-1185">Reference proteome</keyword>
<sequence length="532" mass="61187">MNPPIKVLILTDGSQVKKWVADIIAFVSDSPDFIISGVVVNTASKKSSSSFLYRLLRLADRKFFKAKSNPFQTVSLNLDSSLVYTTLPIQKQFSDWLDEDCLSFIREKQPDVILRFGFRILRGPILGMPKFGIWSLHHGDNKINRGGPPGFWEVVQQDAISGVTLQQITEDLDGGKVLGRAFTKTDLLSFHRNQVTIFEIGIRLFEEKLKELANGQLKAEVEIFDFYSNPLFKNPDNKKTLSIIFNFGIRVVKRTFATLFHEEQWIISHSKINNSEETLYRFQNLIPPKGTSWADPFPVFYDNELWLFAEEIIGKEPGKIVCFHYLNEEKRFSSPQTIIQEPFHMSYPFVFQHEKEWFMIPETGETGNVILYKATSFPYSWEVSKTLVSGKKLFDVTPFEHLGKWYCFASERSRATTSPNDLLQLYILENGPLGAWKLHPSSPIKMDVRGGRSAGSIFQKDGKTFRPAQLGAPKYGYALQIYEILYLDDLSYKEQLVETILPHWSKDNLATHTYNQANGWQFIDSQRLVRKK</sequence>
<dbReference type="SUPFAM" id="SSF53328">
    <property type="entry name" value="Formyltransferase"/>
    <property type="match status" value="1"/>
</dbReference>
<accession>A0A2U1JIM1</accession>
<comment type="caution">
    <text evidence="2">The sequence shown here is derived from an EMBL/GenBank/DDBJ whole genome shotgun (WGS) entry which is preliminary data.</text>
</comment>
<dbReference type="Proteomes" id="UP000245449">
    <property type="component" value="Unassembled WGS sequence"/>
</dbReference>